<dbReference type="AlphaFoldDB" id="A0A5C1DDR1"/>
<keyword evidence="2" id="KW-1185">Reference proteome</keyword>
<organism evidence="1 2">
    <name type="scientific">Chromobacterium paludis</name>
    <dbReference type="NCBI Taxonomy" id="2605945"/>
    <lineage>
        <taxon>Bacteria</taxon>
        <taxon>Pseudomonadati</taxon>
        <taxon>Pseudomonadota</taxon>
        <taxon>Betaproteobacteria</taxon>
        <taxon>Neisseriales</taxon>
        <taxon>Chromobacteriaceae</taxon>
        <taxon>Chromobacterium</taxon>
    </lineage>
</organism>
<dbReference type="Proteomes" id="UP000322079">
    <property type="component" value="Chromosome"/>
</dbReference>
<evidence type="ECO:0000313" key="2">
    <source>
        <dbReference type="Proteomes" id="UP000322079"/>
    </source>
</evidence>
<name>A0A5C1DDR1_9NEIS</name>
<sequence>MRIKEQLVDIFKSRAAGPFLFVGSGFSRRYLGLEDWAGLLGRYCVMGKPFEYYKAAADGNFPAAAGLLASDFNEHWWSSADYKQSVERYKAKVADKTSALRIEICNYLFTLDQSKAKNSPYSHEVELLSALNVDGVITTNWDTFIEQIFPDYKKYIGQNELLFSNPQEIGEIYKIHGCSSNPASLVLTGDDYEEFNKRNAYLAAKLITIFVEHPIVFLGYSLSDENITGLLKAISQCIGRENIEQLRKNLIFVQRQNTGEAPGISDTYLTIDGVQIPMVLVKSNDFVPVYEALASTKRKIPARVLRYCKEQLYELVQSAEPEKKICVVDIDAIENKEDIEFLVGVGVVSAPDSNSISDVGYAGIETIHLIQDLLHNTGCYSAQQVVDQALTRAGRHTKNIPVFKYLREIGITSQDQYEASDLKLDKWVKRDLKDFRLRQYAGAFSKYRHGSMKNVIDECTPENASAYIPFFSKEKIDLDLLLEFLVKNEDKLNYENSNYASNFRKLAAIYDKLKYGW</sequence>
<dbReference type="RefSeq" id="WP_149295270.1">
    <property type="nucleotide sequence ID" value="NZ_CP043473.1"/>
</dbReference>
<dbReference type="Pfam" id="PF13289">
    <property type="entry name" value="SIR2_2"/>
    <property type="match status" value="1"/>
</dbReference>
<reference evidence="1 2" key="1">
    <citation type="submission" date="2019-08" db="EMBL/GenBank/DDBJ databases">
        <title>Chromobacterium paludis, a novel bacterium isolated from a Maryland marsh pond.</title>
        <authorList>
            <person name="Blackburn M.B."/>
            <person name="Gundersen-Rindal D.E."/>
        </authorList>
    </citation>
    <scope>NUCLEOTIDE SEQUENCE [LARGE SCALE GENOMIC DNA]</scope>
    <source>
        <strain evidence="2">IIBBL 257-1</strain>
    </source>
</reference>
<dbReference type="KEGG" id="chrm:FYK34_04600"/>
<dbReference type="EMBL" id="CP043473">
    <property type="protein sequence ID" value="QEL54894.1"/>
    <property type="molecule type" value="Genomic_DNA"/>
</dbReference>
<dbReference type="PIRSF" id="PIRSF014677">
    <property type="entry name" value="UCP014677"/>
    <property type="match status" value="1"/>
</dbReference>
<dbReference type="InterPro" id="IPR011202">
    <property type="entry name" value="UCP014677"/>
</dbReference>
<evidence type="ECO:0000313" key="1">
    <source>
        <dbReference type="EMBL" id="QEL54894.1"/>
    </source>
</evidence>
<protein>
    <submittedName>
        <fullName evidence="1">Uncharacterized protein</fullName>
    </submittedName>
</protein>
<accession>A0A5C1DDR1</accession>
<gene>
    <name evidence="1" type="ORF">FYK34_04600</name>
</gene>
<proteinExistence type="predicted"/>